<dbReference type="NCBIfam" id="NF011987">
    <property type="entry name" value="PRK15446.2-3"/>
    <property type="match status" value="1"/>
</dbReference>
<dbReference type="Gene3D" id="3.20.20.140">
    <property type="entry name" value="Metal-dependent hydrolases"/>
    <property type="match status" value="1"/>
</dbReference>
<dbReference type="GO" id="GO:0016787">
    <property type="term" value="F:hydrolase activity"/>
    <property type="evidence" value="ECO:0007669"/>
    <property type="project" value="UniProtKB-KW"/>
</dbReference>
<dbReference type="InterPro" id="IPR051781">
    <property type="entry name" value="Metallo-dep_Hydrolase"/>
</dbReference>
<dbReference type="InterPro" id="IPR032466">
    <property type="entry name" value="Metal_Hydrolase"/>
</dbReference>
<dbReference type="EC" id="3.6.1.63" evidence="2"/>
<dbReference type="RefSeq" id="WP_192730536.1">
    <property type="nucleotide sequence ID" value="NZ_BAAAVL010000014.1"/>
</dbReference>
<dbReference type="InterPro" id="IPR012696">
    <property type="entry name" value="PhnM"/>
</dbReference>
<dbReference type="PIRSF" id="PIRSF038971">
    <property type="entry name" value="PhnM"/>
    <property type="match status" value="1"/>
</dbReference>
<proteinExistence type="predicted"/>
<keyword evidence="2" id="KW-0378">Hydrolase</keyword>
<dbReference type="Proteomes" id="UP000620262">
    <property type="component" value="Unassembled WGS sequence"/>
</dbReference>
<dbReference type="PANTHER" id="PTHR43135:SF3">
    <property type="entry name" value="ALPHA-D-RIBOSE 1-METHYLPHOSPHONATE 5-TRIPHOSPHATE DIPHOSPHATASE"/>
    <property type="match status" value="1"/>
</dbReference>
<dbReference type="InterPro" id="IPR013108">
    <property type="entry name" value="Amidohydro_3"/>
</dbReference>
<gene>
    <name evidence="2" type="ORF">H4W29_004081</name>
</gene>
<evidence type="ECO:0000313" key="2">
    <source>
        <dbReference type="EMBL" id="MBE1506900.1"/>
    </source>
</evidence>
<reference evidence="2 3" key="1">
    <citation type="submission" date="2020-10" db="EMBL/GenBank/DDBJ databases">
        <title>Sequencing the genomes of 1000 actinobacteria strains.</title>
        <authorList>
            <person name="Klenk H.-P."/>
        </authorList>
    </citation>
    <scope>NUCLEOTIDE SEQUENCE [LARGE SCALE GENOMIC DNA]</scope>
    <source>
        <strain evidence="2 3">DSM 7307</strain>
    </source>
</reference>
<feature type="domain" description="Amidohydrolase 3" evidence="1">
    <location>
        <begin position="182"/>
        <end position="401"/>
    </location>
</feature>
<keyword evidence="3" id="KW-1185">Reference proteome</keyword>
<name>A0ABR9IUM2_RHIVS</name>
<comment type="caution">
    <text evidence="2">The sequence shown here is derived from an EMBL/GenBank/DDBJ whole genome shotgun (WGS) entry which is preliminary data.</text>
</comment>
<evidence type="ECO:0000259" key="1">
    <source>
        <dbReference type="Pfam" id="PF07969"/>
    </source>
</evidence>
<organism evidence="2 3">
    <name type="scientific">Rhizobium viscosum</name>
    <name type="common">Arthrobacter viscosus</name>
    <dbReference type="NCBI Taxonomy" id="1673"/>
    <lineage>
        <taxon>Bacteria</taxon>
        <taxon>Pseudomonadati</taxon>
        <taxon>Pseudomonadota</taxon>
        <taxon>Alphaproteobacteria</taxon>
        <taxon>Hyphomicrobiales</taxon>
        <taxon>Rhizobiaceae</taxon>
        <taxon>Rhizobium/Agrobacterium group</taxon>
        <taxon>Rhizobium</taxon>
    </lineage>
</organism>
<dbReference type="SUPFAM" id="SSF51338">
    <property type="entry name" value="Composite domain of metallo-dependent hydrolases"/>
    <property type="match status" value="1"/>
</dbReference>
<protein>
    <submittedName>
        <fullName evidence="2">Alpha-D-ribose 1-methylphosphonate 5-triphosphate diphosphatase</fullName>
        <ecNumber evidence="2">3.6.1.63</ecNumber>
    </submittedName>
</protein>
<dbReference type="Pfam" id="PF07969">
    <property type="entry name" value="Amidohydro_3"/>
    <property type="match status" value="1"/>
</dbReference>
<dbReference type="EMBL" id="JADBEC010000001">
    <property type="protein sequence ID" value="MBE1506900.1"/>
    <property type="molecule type" value="Genomic_DNA"/>
</dbReference>
<accession>A0ABR9IUM2</accession>
<sequence>MQNNPAVIIEGTTVVFGDRLERASVRIEDGRITGIDGARDGADVVNGRGHLLGPAFVDIHGDAFERQVMPRPGTMLPVAAALLETDRQLAANGIATAYHALTLSWEPGLRSVETGYAIVRALDTLTPRLTVDNRVQLRWETFCFEAVDLIREALAGPRLPSIAFNDHTSMVMLHPSIPLQERPFDLDPAFPIVDPETPSFTEKMAERAKRAKIPVADMVALVRSMWERRPQVPDAIEEVAALGKAAGAPMLSHDDSQIETRDFFRQRGARICEFPMNRRVARAARDAGDFIVFGAPNATRGGSHLASIGAADMIREGLCDILASDYYYPAMLLGLARLKADGVAPLHALWPLVSGNPAQASGLADRGIIEIGKRADLVLVDWPEGGTPAVRRTWVGGREAYRAAPAGELVMA</sequence>
<dbReference type="PANTHER" id="PTHR43135">
    <property type="entry name" value="ALPHA-D-RIBOSE 1-METHYLPHOSPHONATE 5-TRIPHOSPHATE DIPHOSPHATASE"/>
    <property type="match status" value="1"/>
</dbReference>
<dbReference type="SUPFAM" id="SSF51556">
    <property type="entry name" value="Metallo-dependent hydrolases"/>
    <property type="match status" value="1"/>
</dbReference>
<evidence type="ECO:0000313" key="3">
    <source>
        <dbReference type="Proteomes" id="UP000620262"/>
    </source>
</evidence>
<dbReference type="InterPro" id="IPR011059">
    <property type="entry name" value="Metal-dep_hydrolase_composite"/>
</dbReference>